<accession>A0A5B9PD96</accession>
<dbReference type="STRING" id="980251.GCA_001642875_04768"/>
<dbReference type="EMBL" id="CP042912">
    <property type="protein sequence ID" value="QEG22546.1"/>
    <property type="molecule type" value="Genomic_DNA"/>
</dbReference>
<reference evidence="1 2" key="1">
    <citation type="submission" date="2019-08" db="EMBL/GenBank/DDBJ databases">
        <title>Deep-cultivation of Planctomycetes and their phenomic and genomic characterization uncovers novel biology.</title>
        <authorList>
            <person name="Wiegand S."/>
            <person name="Jogler M."/>
            <person name="Boedeker C."/>
            <person name="Pinto D."/>
            <person name="Vollmers J."/>
            <person name="Rivas-Marin E."/>
            <person name="Kohn T."/>
            <person name="Peeters S.H."/>
            <person name="Heuer A."/>
            <person name="Rast P."/>
            <person name="Oberbeckmann S."/>
            <person name="Bunk B."/>
            <person name="Jeske O."/>
            <person name="Meyerdierks A."/>
            <person name="Storesund J.E."/>
            <person name="Kallscheuer N."/>
            <person name="Luecker S."/>
            <person name="Lage O.M."/>
            <person name="Pohl T."/>
            <person name="Merkel B.J."/>
            <person name="Hornburger P."/>
            <person name="Mueller R.-W."/>
            <person name="Bruemmer F."/>
            <person name="Labrenz M."/>
            <person name="Spormann A.M."/>
            <person name="Op den Camp H."/>
            <person name="Overmann J."/>
            <person name="Amann R."/>
            <person name="Jetten M.S.M."/>
            <person name="Mascher T."/>
            <person name="Medema M.H."/>
            <person name="Devos D.P."/>
            <person name="Kaster A.-K."/>
            <person name="Ovreas L."/>
            <person name="Rohde M."/>
            <person name="Galperin M.Y."/>
            <person name="Jogler C."/>
        </authorList>
    </citation>
    <scope>NUCLEOTIDE SEQUENCE [LARGE SCALE GENOMIC DNA]</scope>
    <source>
        <strain evidence="1 2">FC18</strain>
    </source>
</reference>
<dbReference type="Proteomes" id="UP000322214">
    <property type="component" value="Chromosome"/>
</dbReference>
<dbReference type="KEGG" id="mff:MFFC18_24270"/>
<dbReference type="AlphaFoldDB" id="A0A5B9PD96"/>
<sequence length="531" mass="60350">MLADDDLDGFEDLLATMEEDSVEFKIQSALLKARRGQLQPAADDLLALLKQSEQDEDSGDAYQIERHLRQVLAEANDQARLVRAFPNEERFWQVADDLIRTQDWDGCEDLLRTRSAALRDARRCLPFLVNWAQGEFGVLATLNESVDAIPVSNSNLQRLYEPIVKSCILENEPERARTWANRMADSAERRNALIAIEMHNGDWSEAVKLLRQMDADERSYLPSDKIYWTDTAFDNLKVADLISPRPVWNVPEVYDLRLKFLFAESPKLDSEQLKTLFSDAVEGELSVKTFPAAKDGTSWISLSSDDVELVFTILSVDYEDNSDSENSSSRTDENRMQKNFASARTLVLLTVVFKESASPAKSLQLADRLARPMCSLKPLAFGRDYYWLDQSVFESWFEAKKKDRKRLFATKECKGIWSYPEEEEAADVEAKSLDFQIELSSALKSFLASNDDSKHFDVEVTATDSMSRYLVRVNRVKRDSYGNINLIGTARYAKDVPQVGLYRGQLSIPISQIVSFNAKLDQQTHAAQLEP</sequence>
<name>A0A5B9PD96_9BACT</name>
<gene>
    <name evidence="1" type="ORF">MFFC18_24270</name>
</gene>
<evidence type="ECO:0000313" key="1">
    <source>
        <dbReference type="EMBL" id="QEG22546.1"/>
    </source>
</evidence>
<organism evidence="1 2">
    <name type="scientific">Mariniblastus fucicola</name>
    <dbReference type="NCBI Taxonomy" id="980251"/>
    <lineage>
        <taxon>Bacteria</taxon>
        <taxon>Pseudomonadati</taxon>
        <taxon>Planctomycetota</taxon>
        <taxon>Planctomycetia</taxon>
        <taxon>Pirellulales</taxon>
        <taxon>Pirellulaceae</taxon>
        <taxon>Mariniblastus</taxon>
    </lineage>
</organism>
<proteinExistence type="predicted"/>
<protein>
    <submittedName>
        <fullName evidence="1">Uncharacterized protein</fullName>
    </submittedName>
</protein>
<dbReference type="RefSeq" id="WP_075086441.1">
    <property type="nucleotide sequence ID" value="NZ_CP042912.1"/>
</dbReference>
<evidence type="ECO:0000313" key="2">
    <source>
        <dbReference type="Proteomes" id="UP000322214"/>
    </source>
</evidence>
<keyword evidence="2" id="KW-1185">Reference proteome</keyword>